<gene>
    <name evidence="3" type="ORF">U9M73_05475</name>
</gene>
<feature type="domain" description="DUF4183" evidence="2">
    <location>
        <begin position="171"/>
        <end position="233"/>
    </location>
</feature>
<feature type="compositionally biased region" description="Low complexity" evidence="1">
    <location>
        <begin position="91"/>
        <end position="108"/>
    </location>
</feature>
<evidence type="ECO:0000313" key="4">
    <source>
        <dbReference type="Proteomes" id="UP001292216"/>
    </source>
</evidence>
<dbReference type="InterPro" id="IPR008160">
    <property type="entry name" value="Collagen"/>
</dbReference>
<dbReference type="Proteomes" id="UP001292216">
    <property type="component" value="Unassembled WGS sequence"/>
</dbReference>
<sequence length="243" mass="26028">MGAARGARKKATRMNKRRYQAHKVKHCQACSRQRRRKRVVHALRLRYLRASRLLHRYRRLLRQYERLVRAKNLMPFPGGVAEDLAEMRGATGALGPAGPQGAPGSAGPMGPPGPQGEPGAAGPMGLTGPQGERGKPGPPGLPAGDIRVTSTVFRYFFAPLADLTGTVHIPANQFTDDEGETPAVFAGIGGGSYTNLFINGMLQEGRLFVLEPESLTLLLGQDMIGAGTPIIVENVRITAKATS</sequence>
<proteinExistence type="predicted"/>
<dbReference type="EMBL" id="JAYERP010000001">
    <property type="protein sequence ID" value="MEA3569447.1"/>
    <property type="molecule type" value="Genomic_DNA"/>
</dbReference>
<evidence type="ECO:0000313" key="3">
    <source>
        <dbReference type="EMBL" id="MEA3569447.1"/>
    </source>
</evidence>
<feature type="region of interest" description="Disordered" evidence="1">
    <location>
        <begin position="1"/>
        <end position="22"/>
    </location>
</feature>
<evidence type="ECO:0000259" key="2">
    <source>
        <dbReference type="Pfam" id="PF13799"/>
    </source>
</evidence>
<dbReference type="Pfam" id="PF01391">
    <property type="entry name" value="Collagen"/>
    <property type="match status" value="1"/>
</dbReference>
<dbReference type="InterPro" id="IPR025237">
    <property type="entry name" value="DUF4183"/>
</dbReference>
<feature type="region of interest" description="Disordered" evidence="1">
    <location>
        <begin position="91"/>
        <end position="141"/>
    </location>
</feature>
<accession>A0ABU5PI32</accession>
<dbReference type="PANTHER" id="PTHR24637:SF428">
    <property type="entry name" value="SCAVENGER RECEPTOR CLASS A MEMBER 3"/>
    <property type="match status" value="1"/>
</dbReference>
<reference evidence="3 4" key="1">
    <citation type="submission" date="2023-12" db="EMBL/GenBank/DDBJ databases">
        <title>Whole genome sequencing of Paenibacillus phoenicis isolated from the Phoenix Mars Lander spacecraft assembly facility.</title>
        <authorList>
            <person name="Garcia A."/>
            <person name="Venkateswaran K."/>
        </authorList>
    </citation>
    <scope>NUCLEOTIDE SEQUENCE [LARGE SCALE GENOMIC DNA]</scope>
    <source>
        <strain evidence="3 4">3PO2SA</strain>
    </source>
</reference>
<protein>
    <submittedName>
        <fullName evidence="3">DUF4183 domain-containing protein</fullName>
    </submittedName>
</protein>
<dbReference type="PANTHER" id="PTHR24637">
    <property type="entry name" value="COLLAGEN"/>
    <property type="match status" value="1"/>
</dbReference>
<name>A0ABU5PI32_9BACL</name>
<dbReference type="Pfam" id="PF13799">
    <property type="entry name" value="DUF4183"/>
    <property type="match status" value="1"/>
</dbReference>
<keyword evidence="4" id="KW-1185">Reference proteome</keyword>
<evidence type="ECO:0000256" key="1">
    <source>
        <dbReference type="SAM" id="MobiDB-lite"/>
    </source>
</evidence>
<dbReference type="RefSeq" id="WP_323076508.1">
    <property type="nucleotide sequence ID" value="NZ_CBCSKM010000026.1"/>
</dbReference>
<comment type="caution">
    <text evidence="3">The sequence shown here is derived from an EMBL/GenBank/DDBJ whole genome shotgun (WGS) entry which is preliminary data.</text>
</comment>
<organism evidence="3 4">
    <name type="scientific">Paenibacillus phoenicis</name>
    <dbReference type="NCBI Taxonomy" id="554117"/>
    <lineage>
        <taxon>Bacteria</taxon>
        <taxon>Bacillati</taxon>
        <taxon>Bacillota</taxon>
        <taxon>Bacilli</taxon>
        <taxon>Bacillales</taxon>
        <taxon>Paenibacillaceae</taxon>
        <taxon>Paenibacillus</taxon>
    </lineage>
</organism>